<organism evidence="1 2">
    <name type="scientific">[Clostridium] methylpentosum DSM 5476</name>
    <dbReference type="NCBI Taxonomy" id="537013"/>
    <lineage>
        <taxon>Bacteria</taxon>
        <taxon>Bacillati</taxon>
        <taxon>Bacillota</taxon>
        <taxon>Clostridia</taxon>
        <taxon>Eubacteriales</taxon>
        <taxon>Oscillospiraceae</taxon>
        <taxon>Oscillospiraceae incertae sedis</taxon>
    </lineage>
</organism>
<accession>C0EHM5</accession>
<proteinExistence type="predicted"/>
<dbReference type="STRING" id="537013.CLOSTMETH_03370"/>
<evidence type="ECO:0000313" key="2">
    <source>
        <dbReference type="Proteomes" id="UP000003340"/>
    </source>
</evidence>
<gene>
    <name evidence="1" type="ORF">CLOSTMETH_03370</name>
</gene>
<dbReference type="AlphaFoldDB" id="C0EHM5"/>
<evidence type="ECO:0000313" key="1">
    <source>
        <dbReference type="EMBL" id="EEG29043.1"/>
    </source>
</evidence>
<evidence type="ECO:0008006" key="3">
    <source>
        <dbReference type="Google" id="ProtNLM"/>
    </source>
</evidence>
<dbReference type="EMBL" id="ACEC01000118">
    <property type="protein sequence ID" value="EEG29043.1"/>
    <property type="molecule type" value="Genomic_DNA"/>
</dbReference>
<reference evidence="1 2" key="1">
    <citation type="submission" date="2009-01" db="EMBL/GenBank/DDBJ databases">
        <authorList>
            <person name="Fulton L."/>
            <person name="Clifton S."/>
            <person name="Fulton B."/>
            <person name="Xu J."/>
            <person name="Minx P."/>
            <person name="Pepin K.H."/>
            <person name="Johnson M."/>
            <person name="Bhonagiri V."/>
            <person name="Nash W.E."/>
            <person name="Mardis E.R."/>
            <person name="Wilson R.K."/>
        </authorList>
    </citation>
    <scope>NUCLEOTIDE SEQUENCE [LARGE SCALE GENOMIC DNA]</scope>
    <source>
        <strain evidence="1 2">DSM 5476</strain>
    </source>
</reference>
<name>C0EHM5_9FIRM</name>
<protein>
    <recommendedName>
        <fullName evidence="3">Ribbon-helix-helix protein, CopG family</fullName>
    </recommendedName>
</protein>
<dbReference type="Proteomes" id="UP000003340">
    <property type="component" value="Unassembled WGS sequence"/>
</dbReference>
<reference evidence="1 2" key="2">
    <citation type="submission" date="2009-02" db="EMBL/GenBank/DDBJ databases">
        <title>Draft genome sequence of Clostridium methylpentosum (DSM 5476).</title>
        <authorList>
            <person name="Sudarsanam P."/>
            <person name="Ley R."/>
            <person name="Guruge J."/>
            <person name="Turnbaugh P.J."/>
            <person name="Mahowald M."/>
            <person name="Liep D."/>
            <person name="Gordon J."/>
        </authorList>
    </citation>
    <scope>NUCLEOTIDE SEQUENCE [LARGE SCALE GENOMIC DNA]</scope>
    <source>
        <strain evidence="1 2">DSM 5476</strain>
    </source>
</reference>
<comment type="caution">
    <text evidence="1">The sequence shown here is derived from an EMBL/GenBank/DDBJ whole genome shotgun (WGS) entry which is preliminary data.</text>
</comment>
<keyword evidence="2" id="KW-1185">Reference proteome</keyword>
<dbReference type="HOGENOM" id="CLU_198307_0_2_9"/>
<sequence>MAPRTGRPPSENSKKLKINVRMNQETADLLQECADRLQISRTQVLEKGLHLVKAELDKK</sequence>